<dbReference type="Proteomes" id="UP001604277">
    <property type="component" value="Unassembled WGS sequence"/>
</dbReference>
<comment type="caution">
    <text evidence="1">The sequence shown here is derived from an EMBL/GenBank/DDBJ whole genome shotgun (WGS) entry which is preliminary data.</text>
</comment>
<name>A0ABD1VKM5_9LAMI</name>
<keyword evidence="2" id="KW-1185">Reference proteome</keyword>
<dbReference type="EMBL" id="JBFOLJ010000005">
    <property type="protein sequence ID" value="KAL2537383.1"/>
    <property type="molecule type" value="Genomic_DNA"/>
</dbReference>
<evidence type="ECO:0000313" key="2">
    <source>
        <dbReference type="Proteomes" id="UP001604277"/>
    </source>
</evidence>
<accession>A0ABD1VKM5</accession>
<reference evidence="2" key="1">
    <citation type="submission" date="2024-07" db="EMBL/GenBank/DDBJ databases">
        <title>Two chromosome-level genome assemblies of Korean endemic species Abeliophyllum distichum and Forsythia ovata (Oleaceae).</title>
        <authorList>
            <person name="Jang H."/>
        </authorList>
    </citation>
    <scope>NUCLEOTIDE SEQUENCE [LARGE SCALE GENOMIC DNA]</scope>
</reference>
<sequence length="112" mass="12496">MDEERSNAHMVGIIRRPHAYVAACGHLMMHFIIKCPHAATSACGRLIMPTIVSVGQEFVKPSNYCAFTIYTPRPDFAPLEESRSPPLPLRTHFPSTTASILALPTLFQIHHE</sequence>
<organism evidence="1 2">
    <name type="scientific">Forsythia ovata</name>
    <dbReference type="NCBI Taxonomy" id="205694"/>
    <lineage>
        <taxon>Eukaryota</taxon>
        <taxon>Viridiplantae</taxon>
        <taxon>Streptophyta</taxon>
        <taxon>Embryophyta</taxon>
        <taxon>Tracheophyta</taxon>
        <taxon>Spermatophyta</taxon>
        <taxon>Magnoliopsida</taxon>
        <taxon>eudicotyledons</taxon>
        <taxon>Gunneridae</taxon>
        <taxon>Pentapetalae</taxon>
        <taxon>asterids</taxon>
        <taxon>lamiids</taxon>
        <taxon>Lamiales</taxon>
        <taxon>Oleaceae</taxon>
        <taxon>Forsythieae</taxon>
        <taxon>Forsythia</taxon>
    </lineage>
</organism>
<proteinExistence type="predicted"/>
<dbReference type="AlphaFoldDB" id="A0ABD1VKM5"/>
<protein>
    <submittedName>
        <fullName evidence="1">Uncharacterized protein</fullName>
    </submittedName>
</protein>
<gene>
    <name evidence="1" type="ORF">Fot_18774</name>
</gene>
<evidence type="ECO:0000313" key="1">
    <source>
        <dbReference type="EMBL" id="KAL2537383.1"/>
    </source>
</evidence>